<dbReference type="Gene3D" id="1.10.600.10">
    <property type="entry name" value="Farnesyl Diphosphate Synthase"/>
    <property type="match status" value="1"/>
</dbReference>
<dbReference type="InterPro" id="IPR044843">
    <property type="entry name" value="Trans_IPPS_bact-type"/>
</dbReference>
<dbReference type="KEGG" id="lrs:PX52LOC_07201"/>
<evidence type="ECO:0000313" key="3">
    <source>
        <dbReference type="Proteomes" id="UP000324974"/>
    </source>
</evidence>
<dbReference type="SFLD" id="SFLDG01018">
    <property type="entry name" value="Squalene/Phytoene_Synthase_Lik"/>
    <property type="match status" value="1"/>
</dbReference>
<dbReference type="GO" id="GO:0051996">
    <property type="term" value="F:squalene synthase [NAD(P)H] activity"/>
    <property type="evidence" value="ECO:0007669"/>
    <property type="project" value="InterPro"/>
</dbReference>
<dbReference type="InterPro" id="IPR002060">
    <property type="entry name" value="Squ/phyt_synthse"/>
</dbReference>
<keyword evidence="3" id="KW-1185">Reference proteome</keyword>
<organism evidence="2 3">
    <name type="scientific">Limnoglobus roseus</name>
    <dbReference type="NCBI Taxonomy" id="2598579"/>
    <lineage>
        <taxon>Bacteria</taxon>
        <taxon>Pseudomonadati</taxon>
        <taxon>Planctomycetota</taxon>
        <taxon>Planctomycetia</taxon>
        <taxon>Gemmatales</taxon>
        <taxon>Gemmataceae</taxon>
        <taxon>Limnoglobus</taxon>
    </lineage>
</organism>
<dbReference type="InterPro" id="IPR033904">
    <property type="entry name" value="Trans_IPPS_HH"/>
</dbReference>
<dbReference type="InterPro" id="IPR019845">
    <property type="entry name" value="Squalene/phytoene_synthase_CS"/>
</dbReference>
<dbReference type="Pfam" id="PF00494">
    <property type="entry name" value="SQS_PSY"/>
    <property type="match status" value="1"/>
</dbReference>
<dbReference type="RefSeq" id="WP_149114439.1">
    <property type="nucleotide sequence ID" value="NZ_CP042425.1"/>
</dbReference>
<dbReference type="AlphaFoldDB" id="A0A5C1APS6"/>
<dbReference type="InterPro" id="IPR008949">
    <property type="entry name" value="Isoprenoid_synthase_dom_sf"/>
</dbReference>
<dbReference type="SUPFAM" id="SSF48576">
    <property type="entry name" value="Terpenoid synthases"/>
    <property type="match status" value="1"/>
</dbReference>
<dbReference type="GO" id="GO:0016117">
    <property type="term" value="P:carotenoid biosynthetic process"/>
    <property type="evidence" value="ECO:0007669"/>
    <property type="project" value="UniProtKB-ARBA"/>
</dbReference>
<dbReference type="EMBL" id="CP042425">
    <property type="protein sequence ID" value="QEL20113.1"/>
    <property type="molecule type" value="Genomic_DNA"/>
</dbReference>
<dbReference type="GO" id="GO:0004311">
    <property type="term" value="F:geranylgeranyl diphosphate synthase activity"/>
    <property type="evidence" value="ECO:0007669"/>
    <property type="project" value="InterPro"/>
</dbReference>
<sequence>MTALAPPSAAASFQFCRALVRQSASNFAMAFRLLPAPQRRAMDALYAFMRVTDDISDEPGDVSEKRARLLSWREALSAAIGGHDSHPLHPALRQTVAHYGVDPKYLFEVLDGVAADLEPVRFETFEELYPYCFRVASAVGLACLPIWGCRDPRAAAPGEAAGIAFQLTNILRDLGEDLGRGRVYLPRDEWERFRCPPVRWSARGPDFAEMLRLQIDRAKRYYAEAERLNEHLPPPGRAIFRVMFRTYRELLAEIERRDGDVFHRRVKVPRRKKAMIFASAWPVKWGWW</sequence>
<dbReference type="SFLD" id="SFLDS00005">
    <property type="entry name" value="Isoprenoid_Synthase_Type_I"/>
    <property type="match status" value="1"/>
</dbReference>
<name>A0A5C1APS6_9BACT</name>
<keyword evidence="1" id="KW-0808">Transferase</keyword>
<evidence type="ECO:0000313" key="2">
    <source>
        <dbReference type="EMBL" id="QEL20113.1"/>
    </source>
</evidence>
<dbReference type="PANTHER" id="PTHR31480">
    <property type="entry name" value="BIFUNCTIONAL LYCOPENE CYCLASE/PHYTOENE SYNTHASE"/>
    <property type="match status" value="1"/>
</dbReference>
<dbReference type="CDD" id="cd00683">
    <property type="entry name" value="Trans_IPPS_HH"/>
    <property type="match status" value="1"/>
</dbReference>
<gene>
    <name evidence="2" type="ORF">PX52LOC_07201</name>
</gene>
<dbReference type="SFLD" id="SFLDG01212">
    <property type="entry name" value="Phytoene_synthase_like"/>
    <property type="match status" value="1"/>
</dbReference>
<accession>A0A5C1APS6</accession>
<reference evidence="3" key="1">
    <citation type="submission" date="2019-08" db="EMBL/GenBank/DDBJ databases">
        <title>Limnoglobus roseus gen. nov., sp. nov., a novel freshwater planctomycete with a giant genome from the family Gemmataceae.</title>
        <authorList>
            <person name="Kulichevskaya I.S."/>
            <person name="Naumoff D.G."/>
            <person name="Miroshnikov K."/>
            <person name="Ivanova A."/>
            <person name="Philippov D.A."/>
            <person name="Hakobyan A."/>
            <person name="Rijpstra I.C."/>
            <person name="Sinninghe Damste J.S."/>
            <person name="Liesack W."/>
            <person name="Dedysh S.N."/>
        </authorList>
    </citation>
    <scope>NUCLEOTIDE SEQUENCE [LARGE SCALE GENOMIC DNA]</scope>
    <source>
        <strain evidence="3">PX52</strain>
    </source>
</reference>
<proteinExistence type="predicted"/>
<dbReference type="PROSITE" id="PS01044">
    <property type="entry name" value="SQUALEN_PHYTOEN_SYN_1"/>
    <property type="match status" value="1"/>
</dbReference>
<evidence type="ECO:0000256" key="1">
    <source>
        <dbReference type="ARBA" id="ARBA00022679"/>
    </source>
</evidence>
<protein>
    <submittedName>
        <fullName evidence="2">Squalene/phytoene synthase family protein</fullName>
    </submittedName>
</protein>
<dbReference type="Proteomes" id="UP000324974">
    <property type="component" value="Chromosome"/>
</dbReference>
<dbReference type="OrthoDB" id="9787280at2"/>